<evidence type="ECO:0000256" key="1">
    <source>
        <dbReference type="SAM" id="MobiDB-lite"/>
    </source>
</evidence>
<dbReference type="AlphaFoldDB" id="A0A1W2A2J0"/>
<dbReference type="eggNOG" id="ENOG5030NT3">
    <property type="taxonomic scope" value="Bacteria"/>
</dbReference>
<dbReference type="STRING" id="40571.SAMN05660733_00414"/>
<sequence length="292" mass="30492">MLNASEPPMPTTGPGIVRRFWWRSGQRARLAIACAGVLGALAVTGAAGFSGDARPGERGGPGVAVHRGDSFEVTVRTVSGVDLFEGVEPGSGRVFGARVAGVNAAPCWQSQSLAVAENLLRGKKVRLTVKSDGETGTDRLLVDVELPDGSDYGWTIVAEGTASADLAARGELAPVESAARQQRRGLWAGGCTGYRDDALPTPSSTPQTSSTTTPAPTTTTTTTPPPVATTTTEEPAPEPPPTPTREPSDDEWLGRFVGKRCFLEGAGKTSPKGTEIVCTRGPKGQLRWQRAD</sequence>
<protein>
    <recommendedName>
        <fullName evidence="4">Endonuclease YncB, thermonuclease family</fullName>
    </recommendedName>
</protein>
<dbReference type="RefSeq" id="WP_030475873.1">
    <property type="nucleotide sequence ID" value="NZ_FWYC01000003.1"/>
</dbReference>
<evidence type="ECO:0008006" key="4">
    <source>
        <dbReference type="Google" id="ProtNLM"/>
    </source>
</evidence>
<dbReference type="EMBL" id="FWYC01000003">
    <property type="protein sequence ID" value="SMC54897.1"/>
    <property type="molecule type" value="Genomic_DNA"/>
</dbReference>
<gene>
    <name evidence="2" type="ORF">SAMN05660733_00414</name>
</gene>
<proteinExistence type="predicted"/>
<evidence type="ECO:0000313" key="2">
    <source>
        <dbReference type="EMBL" id="SMC54897.1"/>
    </source>
</evidence>
<organism evidence="2 3">
    <name type="scientific">Lentzea albidocapillata</name>
    <dbReference type="NCBI Taxonomy" id="40571"/>
    <lineage>
        <taxon>Bacteria</taxon>
        <taxon>Bacillati</taxon>
        <taxon>Actinomycetota</taxon>
        <taxon>Actinomycetes</taxon>
        <taxon>Pseudonocardiales</taxon>
        <taxon>Pseudonocardiaceae</taxon>
        <taxon>Lentzea</taxon>
    </lineage>
</organism>
<feature type="compositionally biased region" description="Low complexity" evidence="1">
    <location>
        <begin position="200"/>
        <end position="234"/>
    </location>
</feature>
<dbReference type="InterPro" id="IPR035437">
    <property type="entry name" value="SNase_OB-fold_sf"/>
</dbReference>
<dbReference type="Proteomes" id="UP000192840">
    <property type="component" value="Unassembled WGS sequence"/>
</dbReference>
<reference evidence="3" key="1">
    <citation type="submission" date="2017-04" db="EMBL/GenBank/DDBJ databases">
        <authorList>
            <person name="Varghese N."/>
            <person name="Submissions S."/>
        </authorList>
    </citation>
    <scope>NUCLEOTIDE SEQUENCE [LARGE SCALE GENOMIC DNA]</scope>
    <source>
        <strain evidence="3">DSM 44073</strain>
    </source>
</reference>
<feature type="region of interest" description="Disordered" evidence="1">
    <location>
        <begin position="189"/>
        <end position="292"/>
    </location>
</feature>
<name>A0A1W2A2J0_9PSEU</name>
<accession>A0A1W2A2J0</accession>
<dbReference type="OrthoDB" id="3695743at2"/>
<evidence type="ECO:0000313" key="3">
    <source>
        <dbReference type="Proteomes" id="UP000192840"/>
    </source>
</evidence>
<dbReference type="Gene3D" id="2.40.50.90">
    <property type="match status" value="1"/>
</dbReference>
<dbReference type="SUPFAM" id="SSF50199">
    <property type="entry name" value="Staphylococcal nuclease"/>
    <property type="match status" value="1"/>
</dbReference>
<keyword evidence="3" id="KW-1185">Reference proteome</keyword>